<dbReference type="InterPro" id="IPR006311">
    <property type="entry name" value="TAT_signal"/>
</dbReference>
<evidence type="ECO:0000256" key="1">
    <source>
        <dbReference type="SAM" id="SignalP"/>
    </source>
</evidence>
<keyword evidence="1" id="KW-0732">Signal</keyword>
<gene>
    <name evidence="2" type="ORF">D7231_26820</name>
</gene>
<evidence type="ECO:0000313" key="2">
    <source>
        <dbReference type="EMBL" id="RKN65408.1"/>
    </source>
</evidence>
<dbReference type="Proteomes" id="UP000270343">
    <property type="component" value="Unassembled WGS sequence"/>
</dbReference>
<proteinExistence type="predicted"/>
<name>A0A3B0AYH7_9ACTN</name>
<comment type="caution">
    <text evidence="2">The sequence shown here is derived from an EMBL/GenBank/DDBJ whole genome shotgun (WGS) entry which is preliminary data.</text>
</comment>
<dbReference type="PROSITE" id="PS51318">
    <property type="entry name" value="TAT"/>
    <property type="match status" value="1"/>
</dbReference>
<organism evidence="2 3">
    <name type="scientific">Streptomyces klenkii</name>
    <dbReference type="NCBI Taxonomy" id="1420899"/>
    <lineage>
        <taxon>Bacteria</taxon>
        <taxon>Bacillati</taxon>
        <taxon>Actinomycetota</taxon>
        <taxon>Actinomycetes</taxon>
        <taxon>Kitasatosporales</taxon>
        <taxon>Streptomycetaceae</taxon>
        <taxon>Streptomyces</taxon>
    </lineage>
</organism>
<accession>A0A3B0AYH7</accession>
<evidence type="ECO:0008006" key="4">
    <source>
        <dbReference type="Google" id="ProtNLM"/>
    </source>
</evidence>
<sequence>MRLMRRRTAAVAAAAAVAATAVAVALPSPQPAAADGEKTLAWTAVHRTGSPPEHPKEGDTWAVYADLKGPSGESAGDGSSVCTVVLLRYEGVVAQCRYVLRGTDGTLVLESMENRFGRGPYRSDAAVVGGTGSYAGAKGEVQLTIESRRTLYHVRLK</sequence>
<protein>
    <recommendedName>
        <fullName evidence="4">Allene oxide cyclase</fullName>
    </recommendedName>
</protein>
<dbReference type="EMBL" id="RBAM01000012">
    <property type="protein sequence ID" value="RKN65408.1"/>
    <property type="molecule type" value="Genomic_DNA"/>
</dbReference>
<feature type="signal peptide" evidence="1">
    <location>
        <begin position="1"/>
        <end position="34"/>
    </location>
</feature>
<dbReference type="Gene3D" id="2.40.480.10">
    <property type="entry name" value="Allene oxide cyclase-like"/>
    <property type="match status" value="1"/>
</dbReference>
<dbReference type="InterPro" id="IPR044859">
    <property type="entry name" value="Allene_oxi_cyc_Dirigent"/>
</dbReference>
<feature type="chain" id="PRO_5017449524" description="Allene oxide cyclase" evidence="1">
    <location>
        <begin position="35"/>
        <end position="157"/>
    </location>
</feature>
<keyword evidence="3" id="KW-1185">Reference proteome</keyword>
<dbReference type="AlphaFoldDB" id="A0A3B0AYH7"/>
<evidence type="ECO:0000313" key="3">
    <source>
        <dbReference type="Proteomes" id="UP000270343"/>
    </source>
</evidence>
<reference evidence="2 3" key="1">
    <citation type="journal article" date="2015" name="Antonie Van Leeuwenhoek">
        <title>Streptomyces klenkii sp. nov., isolated from deep marine sediment.</title>
        <authorList>
            <person name="Veyisoglu A."/>
            <person name="Sahin N."/>
        </authorList>
    </citation>
    <scope>NUCLEOTIDE SEQUENCE [LARGE SCALE GENOMIC DNA]</scope>
    <source>
        <strain evidence="2 3">KCTC 29202</strain>
    </source>
</reference>